<dbReference type="SMART" id="SM00382">
    <property type="entry name" value="AAA"/>
    <property type="match status" value="1"/>
</dbReference>
<evidence type="ECO:0000259" key="4">
    <source>
        <dbReference type="SMART" id="SM00382"/>
    </source>
</evidence>
<evidence type="ECO:0000313" key="6">
    <source>
        <dbReference type="Proteomes" id="UP001610563"/>
    </source>
</evidence>
<dbReference type="InterPro" id="IPR014851">
    <property type="entry name" value="BCS1_N"/>
</dbReference>
<gene>
    <name evidence="5" type="ORF">BJX66DRAFT_337520</name>
</gene>
<dbReference type="InterPro" id="IPR050747">
    <property type="entry name" value="Mitochondrial_chaperone_BCS1"/>
</dbReference>
<proteinExistence type="inferred from homology"/>
<name>A0ABR4G8H4_9EURO</name>
<sequence>MLCRFLIHKSLYQRLRIFPTYPLLAIVHNQYDWARHFTRSIEIPESSELYKDVKEWLHKNHPHDEDPCLEASVEGTDRGAIVYSPSIPSTKFFNRNGKQYAIDWVRRRDGDEPTNTLRISTGIWNGDALPSLLRHIHDSSNEGSRISVYQGLVRYQVFCWKRGSPKGYRSLSSIVMDHLIKQSFVNDIEDFLRPETRRKYSRQGSPYRRGYLLAGPPGTGKSSLCVALAGFTRLNIYTILFSDKLDENGLNTLFQELPERCIVLLEDFDVTGLQISRHPESGSDRSGKSRLSLSCLLNVFDGVAAHEGRILILTANDAGKLDHSLIRPGRIDKTIHFGYANQQLAQEMFLTFYFEIPHGIFIGQPDKNQTIHPVTQPTLSNWNSDDIVALSCLFAEYYPLSECTTSDIQLYLQGYWSCPGAAVANLFEGSNDSRIELDTQLATLGTSKSLVAINQKPYMAHVTLYIRAPSGELFLQKPSCLHCHHERCEDAGWKPPQGTIQAQDQTLAAAVKREVSRLTSQQPKDMQMHSYAIPDNTQIRDSQLSSANFRVIVHVPERQHNDCDTFKQANGGAKFRWVSLVDIQNTQVDLFVQEVLSIT</sequence>
<protein>
    <submittedName>
        <fullName evidence="5">P-loop containing nucleoside triphosphate hydrolase protein</fullName>
    </submittedName>
</protein>
<keyword evidence="3" id="KW-0999">Mitochondrion inner membrane</keyword>
<evidence type="ECO:0000256" key="3">
    <source>
        <dbReference type="ARBA" id="ARBA00022792"/>
    </source>
</evidence>
<keyword evidence="5" id="KW-0378">Hydrolase</keyword>
<dbReference type="InterPro" id="IPR027417">
    <property type="entry name" value="P-loop_NTPase"/>
</dbReference>
<dbReference type="Proteomes" id="UP001610563">
    <property type="component" value="Unassembled WGS sequence"/>
</dbReference>
<dbReference type="SUPFAM" id="SSF52540">
    <property type="entry name" value="P-loop containing nucleoside triphosphate hydrolases"/>
    <property type="match status" value="1"/>
</dbReference>
<dbReference type="PANTHER" id="PTHR23070">
    <property type="entry name" value="BCS1 AAA-TYPE ATPASE"/>
    <property type="match status" value="1"/>
</dbReference>
<organism evidence="5 6">
    <name type="scientific">Aspergillus keveii</name>
    <dbReference type="NCBI Taxonomy" id="714993"/>
    <lineage>
        <taxon>Eukaryota</taxon>
        <taxon>Fungi</taxon>
        <taxon>Dikarya</taxon>
        <taxon>Ascomycota</taxon>
        <taxon>Pezizomycotina</taxon>
        <taxon>Eurotiomycetes</taxon>
        <taxon>Eurotiomycetidae</taxon>
        <taxon>Eurotiales</taxon>
        <taxon>Aspergillaceae</taxon>
        <taxon>Aspergillus</taxon>
        <taxon>Aspergillus subgen. Nidulantes</taxon>
    </lineage>
</organism>
<accession>A0ABR4G8H4</accession>
<evidence type="ECO:0000256" key="2">
    <source>
        <dbReference type="ARBA" id="ARBA00007448"/>
    </source>
</evidence>
<dbReference type="Pfam" id="PF08740">
    <property type="entry name" value="BCS1_N"/>
    <property type="match status" value="1"/>
</dbReference>
<evidence type="ECO:0000256" key="1">
    <source>
        <dbReference type="ARBA" id="ARBA00004434"/>
    </source>
</evidence>
<evidence type="ECO:0000313" key="5">
    <source>
        <dbReference type="EMBL" id="KAL2794910.1"/>
    </source>
</evidence>
<dbReference type="Gene3D" id="3.40.50.300">
    <property type="entry name" value="P-loop containing nucleotide triphosphate hydrolases"/>
    <property type="match status" value="1"/>
</dbReference>
<keyword evidence="6" id="KW-1185">Reference proteome</keyword>
<comment type="similarity">
    <text evidence="2">Belongs to the AAA ATPase family. BCS1 subfamily.</text>
</comment>
<keyword evidence="3" id="KW-0472">Membrane</keyword>
<keyword evidence="3" id="KW-0496">Mitochondrion</keyword>
<dbReference type="InterPro" id="IPR003959">
    <property type="entry name" value="ATPase_AAA_core"/>
</dbReference>
<dbReference type="GO" id="GO:0016787">
    <property type="term" value="F:hydrolase activity"/>
    <property type="evidence" value="ECO:0007669"/>
    <property type="project" value="UniProtKB-KW"/>
</dbReference>
<feature type="domain" description="AAA+ ATPase" evidence="4">
    <location>
        <begin position="207"/>
        <end position="341"/>
    </location>
</feature>
<reference evidence="5 6" key="1">
    <citation type="submission" date="2024-07" db="EMBL/GenBank/DDBJ databases">
        <title>Section-level genome sequencing and comparative genomics of Aspergillus sections Usti and Cavernicolus.</title>
        <authorList>
            <consortium name="Lawrence Berkeley National Laboratory"/>
            <person name="Nybo J.L."/>
            <person name="Vesth T.C."/>
            <person name="Theobald S."/>
            <person name="Frisvad J.C."/>
            <person name="Larsen T.O."/>
            <person name="Kjaerboelling I."/>
            <person name="Rothschild-Mancinelli K."/>
            <person name="Lyhne E.K."/>
            <person name="Kogle M.E."/>
            <person name="Barry K."/>
            <person name="Clum A."/>
            <person name="Na H."/>
            <person name="Ledsgaard L."/>
            <person name="Lin J."/>
            <person name="Lipzen A."/>
            <person name="Kuo A."/>
            <person name="Riley R."/>
            <person name="Mondo S."/>
            <person name="Labutti K."/>
            <person name="Haridas S."/>
            <person name="Pangalinan J."/>
            <person name="Salamov A.A."/>
            <person name="Simmons B.A."/>
            <person name="Magnuson J.K."/>
            <person name="Chen J."/>
            <person name="Drula E."/>
            <person name="Henrissat B."/>
            <person name="Wiebenga A."/>
            <person name="Lubbers R.J."/>
            <person name="Gomes A.C."/>
            <person name="Makela M.R."/>
            <person name="Stajich J."/>
            <person name="Grigoriev I.V."/>
            <person name="Mortensen U.H."/>
            <person name="De Vries R.P."/>
            <person name="Baker S.E."/>
            <person name="Andersen M.R."/>
        </authorList>
    </citation>
    <scope>NUCLEOTIDE SEQUENCE [LARGE SCALE GENOMIC DNA]</scope>
    <source>
        <strain evidence="5 6">CBS 209.92</strain>
    </source>
</reference>
<comment type="caution">
    <text evidence="5">The sequence shown here is derived from an EMBL/GenBank/DDBJ whole genome shotgun (WGS) entry which is preliminary data.</text>
</comment>
<dbReference type="EMBL" id="JBFTWV010000040">
    <property type="protein sequence ID" value="KAL2794910.1"/>
    <property type="molecule type" value="Genomic_DNA"/>
</dbReference>
<dbReference type="Pfam" id="PF00004">
    <property type="entry name" value="AAA"/>
    <property type="match status" value="1"/>
</dbReference>
<dbReference type="InterPro" id="IPR003593">
    <property type="entry name" value="AAA+_ATPase"/>
</dbReference>
<comment type="subcellular location">
    <subcellularLocation>
        <location evidence="1">Mitochondrion inner membrane</location>
        <topology evidence="1">Single-pass membrane protein</topology>
    </subcellularLocation>
</comment>